<feature type="region of interest" description="Disordered" evidence="8">
    <location>
        <begin position="483"/>
        <end position="520"/>
    </location>
</feature>
<feature type="region of interest" description="Disordered" evidence="8">
    <location>
        <begin position="275"/>
        <end position="299"/>
    </location>
</feature>
<dbReference type="InterPro" id="IPR036388">
    <property type="entry name" value="WH-like_DNA-bd_sf"/>
</dbReference>
<dbReference type="Gene3D" id="1.10.10.10">
    <property type="entry name" value="Winged helix-like DNA-binding domain superfamily/Winged helix DNA-binding domain"/>
    <property type="match status" value="1"/>
</dbReference>
<feature type="domain" description="HSF-type DNA-binding" evidence="9">
    <location>
        <begin position="53"/>
        <end position="77"/>
    </location>
</feature>
<feature type="compositionally biased region" description="Polar residues" evidence="8">
    <location>
        <begin position="485"/>
        <end position="502"/>
    </location>
</feature>
<protein>
    <recommendedName>
        <fullName evidence="9">HSF-type DNA-binding domain-containing protein</fullName>
    </recommendedName>
</protein>
<evidence type="ECO:0000256" key="6">
    <source>
        <dbReference type="ARBA" id="ARBA00023242"/>
    </source>
</evidence>
<evidence type="ECO:0000256" key="5">
    <source>
        <dbReference type="ARBA" id="ARBA00023163"/>
    </source>
</evidence>
<dbReference type="InterPro" id="IPR036390">
    <property type="entry name" value="WH_DNA-bd_sf"/>
</dbReference>
<dbReference type="Proteomes" id="UP001378592">
    <property type="component" value="Unassembled WGS sequence"/>
</dbReference>
<dbReference type="InterPro" id="IPR000232">
    <property type="entry name" value="HSF_DNA-bd"/>
</dbReference>
<evidence type="ECO:0000313" key="11">
    <source>
        <dbReference type="Proteomes" id="UP001378592"/>
    </source>
</evidence>
<proteinExistence type="inferred from homology"/>
<feature type="region of interest" description="Disordered" evidence="8">
    <location>
        <begin position="658"/>
        <end position="679"/>
    </location>
</feature>
<name>A0AAN9Z3W8_9ORTH</name>
<keyword evidence="3" id="KW-0805">Transcription regulation</keyword>
<keyword evidence="5" id="KW-0804">Transcription</keyword>
<evidence type="ECO:0000256" key="8">
    <source>
        <dbReference type="SAM" id="MobiDB-lite"/>
    </source>
</evidence>
<keyword evidence="4" id="KW-0238">DNA-binding</keyword>
<dbReference type="GO" id="GO:0005634">
    <property type="term" value="C:nucleus"/>
    <property type="evidence" value="ECO:0007669"/>
    <property type="project" value="UniProtKB-SubCell"/>
</dbReference>
<reference evidence="10 11" key="1">
    <citation type="submission" date="2024-03" db="EMBL/GenBank/DDBJ databases">
        <title>The genome assembly and annotation of the cricket Gryllus longicercus Weissman &amp; Gray.</title>
        <authorList>
            <person name="Szrajer S."/>
            <person name="Gray D."/>
            <person name="Ylla G."/>
        </authorList>
    </citation>
    <scope>NUCLEOTIDE SEQUENCE [LARGE SCALE GENOMIC DNA]</scope>
    <source>
        <strain evidence="10">DAG 2021-001</strain>
        <tissue evidence="10">Whole body minus gut</tissue>
    </source>
</reference>
<keyword evidence="6" id="KW-0539">Nucleus</keyword>
<dbReference type="EMBL" id="JAZDUA010000290">
    <property type="protein sequence ID" value="KAK7862034.1"/>
    <property type="molecule type" value="Genomic_DNA"/>
</dbReference>
<keyword evidence="11" id="KW-1185">Reference proteome</keyword>
<dbReference type="GO" id="GO:0043565">
    <property type="term" value="F:sequence-specific DNA binding"/>
    <property type="evidence" value="ECO:0007669"/>
    <property type="project" value="InterPro"/>
</dbReference>
<sequence>MHSVDELGTNVPAFLAKLWKMVEDSETNDLICWSPSGTSFYIRDQAKFARELLPLYYKHNNMASFVRQLNMYGFHKVVSIESGGLKIDRDDMEFAHQYFLMGHPYLLEHIKRKIPTNKSDDGRTGTKPELVNKVLSEVKSLKGRQDSVDSQLSAMKRANEVLWREVAILRQKHHKQQQIVNKLIQFLVSMVQTSRSGGIGIKRHYPLMLNDITHHTSKTSSKLNGNITDVNSSNMSPTGPVIHELDTAELLDDCSPAIDDENSAPVFDLQDAVNVGTSSSSDQSATTSATSTTSASTATRVAADSAGAADLSATNGTDMTGQPSQVLLELAEECPVNEDGLVTSGNMSISPLFSTVKPNKGKQRSSVYKGGKRRKSKLMPSIAKSTNPLVAIKTERMDPEEPVNVNNFLEIMLPSLVNDEANNSERLQASDMAGSMEGEVILPDLEESMGSERDQQSSLEAATDAAISAISNVAARAAAQAASATGSKVQSDTSKASNSVGEKSSCEADDESGSSSKDLTLACAGSGDNALMKEDLDVHLENMQTDLDSLKELLKGEGYVDANMLLGVCAAGLGIDANTVKLFGDDPLSFGLPIVQDQNNENNGKQNGVSDPMVSGSELMACSSNLLDLADMSELDDWSLPAGSGSFTEESDDVLNTPLVTISSPGFSGAPTGKKRKTK</sequence>
<dbReference type="PANTHER" id="PTHR10015">
    <property type="entry name" value="HEAT SHOCK TRANSCRIPTION FACTOR"/>
    <property type="match status" value="1"/>
</dbReference>
<evidence type="ECO:0000256" key="3">
    <source>
        <dbReference type="ARBA" id="ARBA00023015"/>
    </source>
</evidence>
<evidence type="ECO:0000256" key="4">
    <source>
        <dbReference type="ARBA" id="ARBA00023125"/>
    </source>
</evidence>
<evidence type="ECO:0000256" key="2">
    <source>
        <dbReference type="ARBA" id="ARBA00006403"/>
    </source>
</evidence>
<dbReference type="PANTHER" id="PTHR10015:SF427">
    <property type="entry name" value="HEAT SHOCK FACTOR PROTEIN"/>
    <property type="match status" value="1"/>
</dbReference>
<dbReference type="SUPFAM" id="SSF46785">
    <property type="entry name" value="Winged helix' DNA-binding domain"/>
    <property type="match status" value="1"/>
</dbReference>
<dbReference type="GO" id="GO:0003700">
    <property type="term" value="F:DNA-binding transcription factor activity"/>
    <property type="evidence" value="ECO:0007669"/>
    <property type="project" value="InterPro"/>
</dbReference>
<dbReference type="SMART" id="SM00415">
    <property type="entry name" value="HSF"/>
    <property type="match status" value="1"/>
</dbReference>
<comment type="subcellular location">
    <subcellularLocation>
        <location evidence="1">Nucleus</location>
    </subcellularLocation>
</comment>
<feature type="compositionally biased region" description="Polar residues" evidence="8">
    <location>
        <begin position="218"/>
        <end position="237"/>
    </location>
</feature>
<dbReference type="PRINTS" id="PR00056">
    <property type="entry name" value="HSFDOMAIN"/>
</dbReference>
<comment type="similarity">
    <text evidence="2 7">Belongs to the HSF family.</text>
</comment>
<feature type="region of interest" description="Disordered" evidence="8">
    <location>
        <begin position="358"/>
        <end position="377"/>
    </location>
</feature>
<comment type="caution">
    <text evidence="10">The sequence shown here is derived from an EMBL/GenBank/DDBJ whole genome shotgun (WGS) entry which is preliminary data.</text>
</comment>
<evidence type="ECO:0000256" key="7">
    <source>
        <dbReference type="RuleBase" id="RU004020"/>
    </source>
</evidence>
<feature type="compositionally biased region" description="Low complexity" evidence="8">
    <location>
        <begin position="277"/>
        <end position="299"/>
    </location>
</feature>
<dbReference type="FunFam" id="1.10.10.10:FF:000027">
    <property type="entry name" value="Heat shock transcription factor 1"/>
    <property type="match status" value="1"/>
</dbReference>
<evidence type="ECO:0000256" key="1">
    <source>
        <dbReference type="ARBA" id="ARBA00004123"/>
    </source>
</evidence>
<gene>
    <name evidence="10" type="ORF">R5R35_002171</name>
</gene>
<evidence type="ECO:0000259" key="9">
    <source>
        <dbReference type="PROSITE" id="PS00434"/>
    </source>
</evidence>
<accession>A0AAN9Z3W8</accession>
<dbReference type="Pfam" id="PF00447">
    <property type="entry name" value="HSF_DNA-bind"/>
    <property type="match status" value="1"/>
</dbReference>
<feature type="region of interest" description="Disordered" evidence="8">
    <location>
        <begin position="217"/>
        <end position="238"/>
    </location>
</feature>
<dbReference type="PROSITE" id="PS00434">
    <property type="entry name" value="HSF_DOMAIN"/>
    <property type="match status" value="1"/>
</dbReference>
<organism evidence="10 11">
    <name type="scientific">Gryllus longicercus</name>
    <dbReference type="NCBI Taxonomy" id="2509291"/>
    <lineage>
        <taxon>Eukaryota</taxon>
        <taxon>Metazoa</taxon>
        <taxon>Ecdysozoa</taxon>
        <taxon>Arthropoda</taxon>
        <taxon>Hexapoda</taxon>
        <taxon>Insecta</taxon>
        <taxon>Pterygota</taxon>
        <taxon>Neoptera</taxon>
        <taxon>Polyneoptera</taxon>
        <taxon>Orthoptera</taxon>
        <taxon>Ensifera</taxon>
        <taxon>Gryllidea</taxon>
        <taxon>Grylloidea</taxon>
        <taxon>Gryllidae</taxon>
        <taxon>Gryllinae</taxon>
        <taxon>Gryllus</taxon>
    </lineage>
</organism>
<evidence type="ECO:0000313" key="10">
    <source>
        <dbReference type="EMBL" id="KAK7862034.1"/>
    </source>
</evidence>
<dbReference type="AlphaFoldDB" id="A0AAN9Z3W8"/>